<feature type="transmembrane region" description="Helical" evidence="2">
    <location>
        <begin position="131"/>
        <end position="154"/>
    </location>
</feature>
<accession>A0ABU9W4J3</accession>
<evidence type="ECO:0000256" key="2">
    <source>
        <dbReference type="SAM" id="Phobius"/>
    </source>
</evidence>
<dbReference type="InterPro" id="IPR021403">
    <property type="entry name" value="DUF3043"/>
</dbReference>
<dbReference type="RefSeq" id="WP_342112266.1">
    <property type="nucleotide sequence ID" value="NZ_JBCAUN010000001.1"/>
</dbReference>
<sequence>MAKQTAPQGAEPVTETIDETAARLTSSATRQGKGAPTPTRKEQEAARKRPLVSDNRKEASRQAKVKAAEAREKQRAGMAAGDDRYLPMRDRGPQKRYARDYVDARFNIGEFMLPVMALVIVLTFIPSYEIQMYGIFALWGFFLIAVVDSIILGFSLTKRLAAKFGADKVEKVRWYSAMRALQMRFMRLPKAQVARGAYPS</sequence>
<keyword evidence="2" id="KW-1133">Transmembrane helix</keyword>
<protein>
    <submittedName>
        <fullName evidence="3">DUF3043 domain-containing protein</fullName>
    </submittedName>
</protein>
<dbReference type="Pfam" id="PF11241">
    <property type="entry name" value="DUF3043"/>
    <property type="match status" value="1"/>
</dbReference>
<dbReference type="Proteomes" id="UP001425155">
    <property type="component" value="Unassembled WGS sequence"/>
</dbReference>
<dbReference type="EMBL" id="JBCLVG010000001">
    <property type="protein sequence ID" value="MEN1945814.1"/>
    <property type="molecule type" value="Genomic_DNA"/>
</dbReference>
<evidence type="ECO:0000313" key="3">
    <source>
        <dbReference type="EMBL" id="MEN1945814.1"/>
    </source>
</evidence>
<feature type="region of interest" description="Disordered" evidence="1">
    <location>
        <begin position="1"/>
        <end position="90"/>
    </location>
</feature>
<feature type="transmembrane region" description="Helical" evidence="2">
    <location>
        <begin position="104"/>
        <end position="125"/>
    </location>
</feature>
<keyword evidence="4" id="KW-1185">Reference proteome</keyword>
<feature type="compositionally biased region" description="Basic and acidic residues" evidence="1">
    <location>
        <begin position="54"/>
        <end position="90"/>
    </location>
</feature>
<keyword evidence="2" id="KW-0472">Membrane</keyword>
<comment type="caution">
    <text evidence="3">The sequence shown here is derived from an EMBL/GenBank/DDBJ whole genome shotgun (WGS) entry which is preliminary data.</text>
</comment>
<organism evidence="3 4">
    <name type="scientific">Leifsonia stereocauli</name>
    <dbReference type="NCBI Taxonomy" id="3134136"/>
    <lineage>
        <taxon>Bacteria</taxon>
        <taxon>Bacillati</taxon>
        <taxon>Actinomycetota</taxon>
        <taxon>Actinomycetes</taxon>
        <taxon>Micrococcales</taxon>
        <taxon>Microbacteriaceae</taxon>
        <taxon>Leifsonia</taxon>
    </lineage>
</organism>
<proteinExistence type="predicted"/>
<evidence type="ECO:0000313" key="4">
    <source>
        <dbReference type="Proteomes" id="UP001425155"/>
    </source>
</evidence>
<gene>
    <name evidence="3" type="ORF">WJX64_04590</name>
</gene>
<keyword evidence="2" id="KW-0812">Transmembrane</keyword>
<name>A0ABU9W4J3_9MICO</name>
<reference evidence="3 4" key="1">
    <citation type="submission" date="2024-03" db="EMBL/GenBank/DDBJ databases">
        <title>YIM 134122 draft genome.</title>
        <authorList>
            <person name="Zuo S."/>
            <person name="Xiong L."/>
        </authorList>
    </citation>
    <scope>NUCLEOTIDE SEQUENCE [LARGE SCALE GENOMIC DNA]</scope>
    <source>
        <strain evidence="3 4">YIM 134122</strain>
    </source>
</reference>
<evidence type="ECO:0000256" key="1">
    <source>
        <dbReference type="SAM" id="MobiDB-lite"/>
    </source>
</evidence>